<evidence type="ECO:0000256" key="2">
    <source>
        <dbReference type="ARBA" id="ARBA00022679"/>
    </source>
</evidence>
<dbReference type="InterPro" id="IPR016181">
    <property type="entry name" value="Acyl_CoA_acyltransferase"/>
</dbReference>
<protein>
    <recommendedName>
        <fullName evidence="5">N-acetyltransferase domain-containing protein</fullName>
    </recommendedName>
</protein>
<dbReference type="PANTHER" id="PTHR13256">
    <property type="entry name" value="N-ACETYLTRANSFERASE 9"/>
    <property type="match status" value="1"/>
</dbReference>
<dbReference type="Gene3D" id="3.40.630.30">
    <property type="match status" value="1"/>
</dbReference>
<dbReference type="Pfam" id="PF13302">
    <property type="entry name" value="Acetyltransf_3"/>
    <property type="match status" value="1"/>
</dbReference>
<feature type="region of interest" description="Disordered" evidence="4">
    <location>
        <begin position="202"/>
        <end position="222"/>
    </location>
</feature>
<keyword evidence="3" id="KW-0012">Acyltransferase</keyword>
<dbReference type="AlphaFoldDB" id="A0A4Y9Z681"/>
<evidence type="ECO:0000313" key="6">
    <source>
        <dbReference type="EMBL" id="TFY68859.1"/>
    </source>
</evidence>
<evidence type="ECO:0000256" key="4">
    <source>
        <dbReference type="SAM" id="MobiDB-lite"/>
    </source>
</evidence>
<keyword evidence="7" id="KW-1185">Reference proteome</keyword>
<proteinExistence type="inferred from homology"/>
<dbReference type="InterPro" id="IPR000182">
    <property type="entry name" value="GNAT_dom"/>
</dbReference>
<keyword evidence="2" id="KW-0808">Transferase</keyword>
<dbReference type="SUPFAM" id="SSF55729">
    <property type="entry name" value="Acyl-CoA N-acyltransferases (Nat)"/>
    <property type="match status" value="1"/>
</dbReference>
<dbReference type="GO" id="GO:0008080">
    <property type="term" value="F:N-acetyltransferase activity"/>
    <property type="evidence" value="ECO:0007669"/>
    <property type="project" value="InterPro"/>
</dbReference>
<evidence type="ECO:0000256" key="1">
    <source>
        <dbReference type="ARBA" id="ARBA00009342"/>
    </source>
</evidence>
<name>A0A4Y9Z681_9AGAM</name>
<comment type="similarity">
    <text evidence="1">Belongs to the acetyltransferase family. GNAT subfamily.</text>
</comment>
<evidence type="ECO:0000259" key="5">
    <source>
        <dbReference type="Pfam" id="PF13302"/>
    </source>
</evidence>
<evidence type="ECO:0000256" key="3">
    <source>
        <dbReference type="ARBA" id="ARBA00023315"/>
    </source>
</evidence>
<feature type="domain" description="N-acetyltransferase" evidence="5">
    <location>
        <begin position="72"/>
        <end position="187"/>
    </location>
</feature>
<dbReference type="EMBL" id="SEOQ01000151">
    <property type="protein sequence ID" value="TFY68859.1"/>
    <property type="molecule type" value="Genomic_DNA"/>
</dbReference>
<dbReference type="OrthoDB" id="5043642at2759"/>
<feature type="compositionally biased region" description="Basic residues" evidence="4">
    <location>
        <begin position="207"/>
        <end position="222"/>
    </location>
</feature>
<reference evidence="6 7" key="1">
    <citation type="submission" date="2019-02" db="EMBL/GenBank/DDBJ databases">
        <title>Genome sequencing of the rare red list fungi Dentipellis fragilis.</title>
        <authorList>
            <person name="Buettner E."/>
            <person name="Kellner H."/>
        </authorList>
    </citation>
    <scope>NUCLEOTIDE SEQUENCE [LARGE SCALE GENOMIC DNA]</scope>
    <source>
        <strain evidence="6 7">DSM 105465</strain>
    </source>
</reference>
<evidence type="ECO:0000313" key="7">
    <source>
        <dbReference type="Proteomes" id="UP000298327"/>
    </source>
</evidence>
<dbReference type="PANTHER" id="PTHR13256:SF16">
    <property type="entry name" value="ALPHA_BETA-TUBULIN-N-ACETYLTRANSFERASE 9"/>
    <property type="match status" value="1"/>
</dbReference>
<gene>
    <name evidence="6" type="ORF">EVG20_g3379</name>
</gene>
<dbReference type="Proteomes" id="UP000298327">
    <property type="component" value="Unassembled WGS sequence"/>
</dbReference>
<sequence length="249" mass="27630">MNLNTHLALADSHIVLVPYTSVRSLHFIPLSTSASPLTPPRCIHPGPHTSLSVFLPSSWHRPANVNPKRDAPAQTYHAWMQDPELRALTASEPLSLAEEHDMQQKWQTDQDKLTFIILARPETDAPASTPTPAQIAALPMVGDVNLFLKGAPADDDFEAEVEVMIADPAYRRRGLAHHALSLLLAVRHRPLLEPVTVTVTVPDPRTRPRRAHRHGERTQHRALPRARLRGRACCRGVPGGRDARAGGWW</sequence>
<accession>A0A4Y9Z681</accession>
<comment type="caution">
    <text evidence="6">The sequence shown here is derived from an EMBL/GenBank/DDBJ whole genome shotgun (WGS) entry which is preliminary data.</text>
</comment>
<dbReference type="InterPro" id="IPR039135">
    <property type="entry name" value="NAT9-like"/>
</dbReference>
<organism evidence="6 7">
    <name type="scientific">Dentipellis fragilis</name>
    <dbReference type="NCBI Taxonomy" id="205917"/>
    <lineage>
        <taxon>Eukaryota</taxon>
        <taxon>Fungi</taxon>
        <taxon>Dikarya</taxon>
        <taxon>Basidiomycota</taxon>
        <taxon>Agaricomycotina</taxon>
        <taxon>Agaricomycetes</taxon>
        <taxon>Russulales</taxon>
        <taxon>Hericiaceae</taxon>
        <taxon>Dentipellis</taxon>
    </lineage>
</organism>